<accession>A0A642UMG3</accession>
<comment type="pathway">
    <text evidence="1 8">Nucleotide-sugar biosynthesis; UDP-N-acetyl-alpha-D-glucosamine biosynthesis; N-acetyl-alpha-D-glucosamine 1-phosphate from alpha-D-glucosamine 6-phosphate (route I): step 1/2.</text>
</comment>
<organism evidence="10 11">
    <name type="scientific">Diutina rugosa</name>
    <name type="common">Yeast</name>
    <name type="synonym">Candida rugosa</name>
    <dbReference type="NCBI Taxonomy" id="5481"/>
    <lineage>
        <taxon>Eukaryota</taxon>
        <taxon>Fungi</taxon>
        <taxon>Dikarya</taxon>
        <taxon>Ascomycota</taxon>
        <taxon>Saccharomycotina</taxon>
        <taxon>Pichiomycetes</taxon>
        <taxon>Debaryomycetaceae</taxon>
        <taxon>Diutina</taxon>
    </lineage>
</organism>
<dbReference type="SUPFAM" id="SSF55729">
    <property type="entry name" value="Acyl-CoA N-acyltransferases (Nat)"/>
    <property type="match status" value="1"/>
</dbReference>
<dbReference type="Proteomes" id="UP000449547">
    <property type="component" value="Unassembled WGS sequence"/>
</dbReference>
<sequence>MSATISNGVTIPPGYKVRRVQASDYNNNYLETLKALTVVGDVTETQFVDTVALWESQPQIYHNLVITDEDGKVVAAGNIVIEQKMIHHCGRVGHIEDIAVHQSQQGKQLGKALILSLLEIAKQEKCYKVILDCDPKNVGFYEKCGLKQCGIEMSIRYDRN</sequence>
<evidence type="ECO:0000256" key="6">
    <source>
        <dbReference type="ARBA" id="ARBA00048964"/>
    </source>
</evidence>
<dbReference type="OMA" id="NQRYDWI"/>
<keyword evidence="5 8" id="KW-0012">Acyltransferase</keyword>
<evidence type="ECO:0000259" key="9">
    <source>
        <dbReference type="PROSITE" id="PS51186"/>
    </source>
</evidence>
<evidence type="ECO:0000256" key="3">
    <source>
        <dbReference type="ARBA" id="ARBA00012703"/>
    </source>
</evidence>
<reference evidence="10 11" key="1">
    <citation type="submission" date="2019-07" db="EMBL/GenBank/DDBJ databases">
        <title>Genome assembly of two rare yeast pathogens: Diutina rugosa and Trichomonascus ciferrii.</title>
        <authorList>
            <person name="Mixao V."/>
            <person name="Saus E."/>
            <person name="Hansen A."/>
            <person name="Lass-Flor C."/>
            <person name="Gabaldon T."/>
        </authorList>
    </citation>
    <scope>NUCLEOTIDE SEQUENCE [LARGE SCALE GENOMIC DNA]</scope>
    <source>
        <strain evidence="10 11">CBS 613</strain>
    </source>
</reference>
<dbReference type="PANTHER" id="PTHR13355">
    <property type="entry name" value="GLUCOSAMINE 6-PHOSPHATE N-ACETYLTRANSFERASE"/>
    <property type="match status" value="1"/>
</dbReference>
<dbReference type="GO" id="GO:0006048">
    <property type="term" value="P:UDP-N-acetylglucosamine biosynthetic process"/>
    <property type="evidence" value="ECO:0007669"/>
    <property type="project" value="UniProtKB-UniRule"/>
</dbReference>
<evidence type="ECO:0000256" key="1">
    <source>
        <dbReference type="ARBA" id="ARBA00004832"/>
    </source>
</evidence>
<dbReference type="EC" id="2.3.1.4" evidence="3 8"/>
<keyword evidence="11" id="KW-1185">Reference proteome</keyword>
<protein>
    <recommendedName>
        <fullName evidence="7 8">Glucosamine 6-phosphate N-acetyltransferase</fullName>
        <ecNumber evidence="3 8">2.3.1.4</ecNumber>
    </recommendedName>
</protein>
<evidence type="ECO:0000313" key="10">
    <source>
        <dbReference type="EMBL" id="KAA8898065.1"/>
    </source>
</evidence>
<dbReference type="VEuPathDB" id="FungiDB:DIURU_004919"/>
<dbReference type="AlphaFoldDB" id="A0A642UMG3"/>
<dbReference type="GeneID" id="54783570"/>
<dbReference type="UniPathway" id="UPA00113">
    <property type="reaction ID" value="UER00529"/>
</dbReference>
<feature type="domain" description="N-acetyltransferase" evidence="9">
    <location>
        <begin position="15"/>
        <end position="160"/>
    </location>
</feature>
<dbReference type="CDD" id="cd04301">
    <property type="entry name" value="NAT_SF"/>
    <property type="match status" value="1"/>
</dbReference>
<dbReference type="RefSeq" id="XP_034010322.1">
    <property type="nucleotide sequence ID" value="XM_034157844.1"/>
</dbReference>
<dbReference type="EMBL" id="SWFT01000149">
    <property type="protein sequence ID" value="KAA8898065.1"/>
    <property type="molecule type" value="Genomic_DNA"/>
</dbReference>
<comment type="catalytic activity">
    <reaction evidence="6 8">
        <text>D-glucosamine 6-phosphate + acetyl-CoA = N-acetyl-D-glucosamine 6-phosphate + CoA + H(+)</text>
        <dbReference type="Rhea" id="RHEA:10292"/>
        <dbReference type="ChEBI" id="CHEBI:15378"/>
        <dbReference type="ChEBI" id="CHEBI:57287"/>
        <dbReference type="ChEBI" id="CHEBI:57288"/>
        <dbReference type="ChEBI" id="CHEBI:57513"/>
        <dbReference type="ChEBI" id="CHEBI:58725"/>
        <dbReference type="EC" id="2.3.1.4"/>
    </reaction>
</comment>
<dbReference type="InterPro" id="IPR016181">
    <property type="entry name" value="Acyl_CoA_acyltransferase"/>
</dbReference>
<evidence type="ECO:0000313" key="11">
    <source>
        <dbReference type="Proteomes" id="UP000449547"/>
    </source>
</evidence>
<evidence type="ECO:0000256" key="5">
    <source>
        <dbReference type="ARBA" id="ARBA00023315"/>
    </source>
</evidence>
<proteinExistence type="inferred from homology"/>
<dbReference type="Gene3D" id="3.40.630.30">
    <property type="match status" value="1"/>
</dbReference>
<dbReference type="OrthoDB" id="10039976at2759"/>
<gene>
    <name evidence="10" type="ORF">DIURU_004919</name>
</gene>
<dbReference type="InterPro" id="IPR000182">
    <property type="entry name" value="GNAT_dom"/>
</dbReference>
<dbReference type="PANTHER" id="PTHR13355:SF11">
    <property type="entry name" value="GLUCOSAMINE 6-PHOSPHATE N-ACETYLTRANSFERASE"/>
    <property type="match status" value="1"/>
</dbReference>
<evidence type="ECO:0000256" key="2">
    <source>
        <dbReference type="ARBA" id="ARBA00006048"/>
    </source>
</evidence>
<evidence type="ECO:0000256" key="7">
    <source>
        <dbReference type="ARBA" id="ARBA00069869"/>
    </source>
</evidence>
<comment type="caution">
    <text evidence="10">The sequence shown here is derived from an EMBL/GenBank/DDBJ whole genome shotgun (WGS) entry which is preliminary data.</text>
</comment>
<comment type="similarity">
    <text evidence="2 8">Belongs to the acetyltransferase family. GNA1 subfamily.</text>
</comment>
<dbReference type="PROSITE" id="PS51186">
    <property type="entry name" value="GNAT"/>
    <property type="match status" value="1"/>
</dbReference>
<evidence type="ECO:0000256" key="4">
    <source>
        <dbReference type="ARBA" id="ARBA00022679"/>
    </source>
</evidence>
<dbReference type="GO" id="GO:0004343">
    <property type="term" value="F:glucosamine 6-phosphate N-acetyltransferase activity"/>
    <property type="evidence" value="ECO:0007669"/>
    <property type="project" value="UniProtKB-UniRule"/>
</dbReference>
<dbReference type="FunFam" id="3.40.630.30:FF:000136">
    <property type="entry name" value="Glucosamine 6-phosphate N-acetyltransferase"/>
    <property type="match status" value="1"/>
</dbReference>
<name>A0A642UMG3_DIURU</name>
<keyword evidence="4 8" id="KW-0808">Transferase</keyword>
<dbReference type="Pfam" id="PF00583">
    <property type="entry name" value="Acetyltransf_1"/>
    <property type="match status" value="1"/>
</dbReference>
<dbReference type="InterPro" id="IPR039143">
    <property type="entry name" value="GNPNAT1-like"/>
</dbReference>
<evidence type="ECO:0000256" key="8">
    <source>
        <dbReference type="RuleBase" id="RU365086"/>
    </source>
</evidence>